<name>A0A1J5U2P9_9ARCH</name>
<feature type="transmembrane region" description="Helical" evidence="1">
    <location>
        <begin position="20"/>
        <end position="41"/>
    </location>
</feature>
<evidence type="ECO:0000313" key="3">
    <source>
        <dbReference type="EMBL" id="OIR22704.1"/>
    </source>
</evidence>
<reference evidence="3 4" key="1">
    <citation type="submission" date="2016-08" db="EMBL/GenBank/DDBJ databases">
        <title>New Insights into Marine Group III Euryarchaeota, from dark to light.</title>
        <authorList>
            <person name="Haro-Moreno J.M."/>
            <person name="Rodriguez-Valera F."/>
            <person name="Lopez-Garcia P."/>
            <person name="Moreira D."/>
            <person name="Martin-Cuadrado A.B."/>
        </authorList>
    </citation>
    <scope>NUCLEOTIDE SEQUENCE [LARGE SCALE GENOMIC DNA]</scope>
    <source>
        <strain evidence="3">CG-Epi2</strain>
    </source>
</reference>
<protein>
    <submittedName>
        <fullName evidence="3">Uncharacterized protein</fullName>
    </submittedName>
</protein>
<evidence type="ECO:0000313" key="4">
    <source>
        <dbReference type="Proteomes" id="UP000183615"/>
    </source>
</evidence>
<feature type="transmembrane region" description="Helical" evidence="1">
    <location>
        <begin position="48"/>
        <end position="67"/>
    </location>
</feature>
<comment type="caution">
    <text evidence="3">The sequence shown here is derived from an EMBL/GenBank/DDBJ whole genome shotgun (WGS) entry which is preliminary data.</text>
</comment>
<evidence type="ECO:0000256" key="1">
    <source>
        <dbReference type="SAM" id="Phobius"/>
    </source>
</evidence>
<dbReference type="AlphaFoldDB" id="A0A1J5U2P9"/>
<dbReference type="EMBL" id="MIYZ01000009">
    <property type="protein sequence ID" value="OIR22704.1"/>
    <property type="molecule type" value="Genomic_DNA"/>
</dbReference>
<proteinExistence type="predicted"/>
<dbReference type="Proteomes" id="UP000183615">
    <property type="component" value="Unassembled WGS sequence"/>
</dbReference>
<dbReference type="EMBL" id="MIYZ01000039">
    <property type="protein sequence ID" value="OIR21612.1"/>
    <property type="molecule type" value="Genomic_DNA"/>
</dbReference>
<keyword evidence="1" id="KW-1133">Transmembrane helix</keyword>
<accession>A0A1J5U2P9</accession>
<sequence length="75" mass="8803">MNWRLLLTLDAARDPELAPHVYLLYLLFWTFFVGLFVLFVFPIIGNTLGFAIIGILIFLFVSMVWYFHKSNLFAD</sequence>
<gene>
    <name evidence="2" type="ORF">BET99_01945</name>
    <name evidence="3" type="ORF">BET99_03860</name>
</gene>
<organism evidence="3 4">
    <name type="scientific">Marine Group III euryarchaeote CG-Epi2</name>
    <dbReference type="NCBI Taxonomy" id="1888996"/>
    <lineage>
        <taxon>Archaea</taxon>
        <taxon>Methanobacteriati</taxon>
        <taxon>Thermoplasmatota</taxon>
        <taxon>Thermoplasmata</taxon>
        <taxon>Candidatus Thermoprofundales</taxon>
    </lineage>
</organism>
<evidence type="ECO:0000313" key="2">
    <source>
        <dbReference type="EMBL" id="OIR21612.1"/>
    </source>
</evidence>
<keyword evidence="1" id="KW-0472">Membrane</keyword>
<keyword evidence="1" id="KW-0812">Transmembrane</keyword>